<keyword evidence="1" id="KW-0802">TPR repeat</keyword>
<dbReference type="STRING" id="1914963.AWW67_12290"/>
<dbReference type="Gene3D" id="3.30.1330.60">
    <property type="entry name" value="OmpA-like domain"/>
    <property type="match status" value="1"/>
</dbReference>
<dbReference type="EMBL" id="LRPB01000048">
    <property type="protein sequence ID" value="KYG80073.1"/>
    <property type="molecule type" value="Genomic_DNA"/>
</dbReference>
<organism evidence="2 3">
    <name type="scientific">Roseivirga seohaensis</name>
    <dbReference type="NCBI Taxonomy" id="1914963"/>
    <lineage>
        <taxon>Bacteria</taxon>
        <taxon>Pseudomonadati</taxon>
        <taxon>Bacteroidota</taxon>
        <taxon>Cytophagia</taxon>
        <taxon>Cytophagales</taxon>
        <taxon>Roseivirgaceae</taxon>
        <taxon>Roseivirga</taxon>
    </lineage>
</organism>
<dbReference type="AlphaFoldDB" id="A0A150XN06"/>
<evidence type="ECO:0000313" key="2">
    <source>
        <dbReference type="EMBL" id="KYG80073.1"/>
    </source>
</evidence>
<dbReference type="Pfam" id="PF13432">
    <property type="entry name" value="TPR_16"/>
    <property type="match status" value="2"/>
</dbReference>
<dbReference type="SUPFAM" id="SSF48452">
    <property type="entry name" value="TPR-like"/>
    <property type="match status" value="1"/>
</dbReference>
<dbReference type="SMART" id="SM00028">
    <property type="entry name" value="TPR"/>
    <property type="match status" value="3"/>
</dbReference>
<name>A0A150XN06_9BACT</name>
<dbReference type="Proteomes" id="UP000075663">
    <property type="component" value="Unassembled WGS sequence"/>
</dbReference>
<reference evidence="2 3" key="1">
    <citation type="submission" date="2016-01" db="EMBL/GenBank/DDBJ databases">
        <title>Genome sequencing of Roseivirga seohaensis SW-152.</title>
        <authorList>
            <person name="Selvaratnam C."/>
            <person name="Thevarajoo S."/>
            <person name="Goh K.M."/>
            <person name="Ee R."/>
            <person name="Chan K.-G."/>
            <person name="Chong C.S."/>
        </authorList>
    </citation>
    <scope>NUCLEOTIDE SEQUENCE [LARGE SCALE GENOMIC DNA]</scope>
    <source>
        <strain evidence="2 3">SW-152</strain>
    </source>
</reference>
<evidence type="ECO:0000313" key="3">
    <source>
        <dbReference type="Proteomes" id="UP000075663"/>
    </source>
</evidence>
<dbReference type="PROSITE" id="PS51257">
    <property type="entry name" value="PROKAR_LIPOPROTEIN"/>
    <property type="match status" value="1"/>
</dbReference>
<sequence length="597" mass="66055">MKTQTAKLFFPFLILGVLSMSGCALSKMARMSKDQGLTVEPSPLEVHGNEVKFTMSANLPVKMLKPKKVYTLNTYYQYGTQEKQLAPVVFNEKDFPNASTEQPKASKEYSFAYDPAMSRGNLLVQGVASNPKTGNFVESEKLIIAEGLITTSTLVQPSYFTSYAPHGYNDKEELIPTNVEFFFEQGRSVLRPVEKNSDRGSRFAAFIAEKNATKTVTITGTHSPEGKDRINADLAKERAVAIETWYREQMDKYDYQGMASQIRFITKPVVDDWNELKAMLSSYNGISSAQKSEWTNIINGSGSFEQKEKQLQKLSTYKQVFKDIYPQLRTAKTEVLTIKPKKSREEIISLAKSIAQGRGSADQLSAEELAYAASFTPSLEEKKSIYEAAAKKNDTWAIHNNLGAVSMEMAMAASGREKTNMLRDAINHFEISNQKNANVHAQANLGMAQAMQNNNQAALDALNKALTMNPGNDVRQGVNGAKGAIEIKMASYDAALSSLGNATNRSVDQYNKGMAQFLKGDFRSAQSTFETVISNDRAFVWAHYLAAVAAARQGNENKVIENLRNAVNADASLKAKALSDLEFREFSGNQAFIDILK</sequence>
<feature type="repeat" description="TPR" evidence="1">
    <location>
        <begin position="439"/>
        <end position="472"/>
    </location>
</feature>
<proteinExistence type="predicted"/>
<protein>
    <recommendedName>
        <fullName evidence="4">OmpA-like domain-containing protein</fullName>
    </recommendedName>
</protein>
<dbReference type="Gene3D" id="1.25.40.10">
    <property type="entry name" value="Tetratricopeptide repeat domain"/>
    <property type="match status" value="2"/>
</dbReference>
<gene>
    <name evidence="2" type="ORF">AWW67_12290</name>
</gene>
<evidence type="ECO:0008006" key="4">
    <source>
        <dbReference type="Google" id="ProtNLM"/>
    </source>
</evidence>
<dbReference type="InterPro" id="IPR036737">
    <property type="entry name" value="OmpA-like_sf"/>
</dbReference>
<comment type="caution">
    <text evidence="2">The sequence shown here is derived from an EMBL/GenBank/DDBJ whole genome shotgun (WGS) entry which is preliminary data.</text>
</comment>
<dbReference type="InterPro" id="IPR011990">
    <property type="entry name" value="TPR-like_helical_dom_sf"/>
</dbReference>
<evidence type="ECO:0000256" key="1">
    <source>
        <dbReference type="PROSITE-ProRule" id="PRU00339"/>
    </source>
</evidence>
<dbReference type="NCBIfam" id="NF047558">
    <property type="entry name" value="TPR_END_plus"/>
    <property type="match status" value="1"/>
</dbReference>
<dbReference type="PROSITE" id="PS50005">
    <property type="entry name" value="TPR"/>
    <property type="match status" value="1"/>
</dbReference>
<dbReference type="InterPro" id="IPR019734">
    <property type="entry name" value="TPR_rpt"/>
</dbReference>
<accession>A0A150XN06</accession>